<dbReference type="PROSITE" id="PS50808">
    <property type="entry name" value="ZF_BED"/>
    <property type="match status" value="1"/>
</dbReference>
<evidence type="ECO:0000259" key="6">
    <source>
        <dbReference type="PROSITE" id="PS50808"/>
    </source>
</evidence>
<accession>A0A9N7Z9Q9</accession>
<dbReference type="InterPro" id="IPR003656">
    <property type="entry name" value="Znf_BED"/>
</dbReference>
<comment type="caution">
    <text evidence="7">The sequence shown here is derived from an EMBL/GenBank/DDBJ whole genome shotgun (WGS) entry which is preliminary data.</text>
</comment>
<proteinExistence type="predicted"/>
<keyword evidence="3" id="KW-0862">Zinc</keyword>
<feature type="region of interest" description="Disordered" evidence="5">
    <location>
        <begin position="69"/>
        <end position="108"/>
    </location>
</feature>
<name>A0A9N7Z9Q9_PLEPL</name>
<dbReference type="Pfam" id="PF02892">
    <property type="entry name" value="zf-BED"/>
    <property type="match status" value="1"/>
</dbReference>
<evidence type="ECO:0000256" key="4">
    <source>
        <dbReference type="PROSITE-ProRule" id="PRU00027"/>
    </source>
</evidence>
<dbReference type="InterPro" id="IPR036236">
    <property type="entry name" value="Znf_C2H2_sf"/>
</dbReference>
<dbReference type="EMBL" id="CADEAL010004279">
    <property type="protein sequence ID" value="CAB1455956.1"/>
    <property type="molecule type" value="Genomic_DNA"/>
</dbReference>
<dbReference type="AlphaFoldDB" id="A0A9N7Z9Q9"/>
<evidence type="ECO:0000313" key="7">
    <source>
        <dbReference type="EMBL" id="CAB1455956.1"/>
    </source>
</evidence>
<organism evidence="7 8">
    <name type="scientific">Pleuronectes platessa</name>
    <name type="common">European plaice</name>
    <dbReference type="NCBI Taxonomy" id="8262"/>
    <lineage>
        <taxon>Eukaryota</taxon>
        <taxon>Metazoa</taxon>
        <taxon>Chordata</taxon>
        <taxon>Craniata</taxon>
        <taxon>Vertebrata</taxon>
        <taxon>Euteleostomi</taxon>
        <taxon>Actinopterygii</taxon>
        <taxon>Neopterygii</taxon>
        <taxon>Teleostei</taxon>
        <taxon>Neoteleostei</taxon>
        <taxon>Acanthomorphata</taxon>
        <taxon>Carangaria</taxon>
        <taxon>Pleuronectiformes</taxon>
        <taxon>Pleuronectoidei</taxon>
        <taxon>Pleuronectidae</taxon>
        <taxon>Pleuronectes</taxon>
    </lineage>
</organism>
<dbReference type="SUPFAM" id="SSF57667">
    <property type="entry name" value="beta-beta-alpha zinc fingers"/>
    <property type="match status" value="1"/>
</dbReference>
<dbReference type="GO" id="GO:0008270">
    <property type="term" value="F:zinc ion binding"/>
    <property type="evidence" value="ECO:0007669"/>
    <property type="project" value="UniProtKB-KW"/>
</dbReference>
<evidence type="ECO:0000256" key="3">
    <source>
        <dbReference type="ARBA" id="ARBA00022833"/>
    </source>
</evidence>
<evidence type="ECO:0000256" key="2">
    <source>
        <dbReference type="ARBA" id="ARBA00022771"/>
    </source>
</evidence>
<protein>
    <recommendedName>
        <fullName evidence="6">BED-type domain-containing protein</fullName>
    </recommendedName>
</protein>
<evidence type="ECO:0000256" key="5">
    <source>
        <dbReference type="SAM" id="MobiDB-lite"/>
    </source>
</evidence>
<dbReference type="GO" id="GO:0003677">
    <property type="term" value="F:DNA binding"/>
    <property type="evidence" value="ECO:0007669"/>
    <property type="project" value="InterPro"/>
</dbReference>
<dbReference type="Proteomes" id="UP001153269">
    <property type="component" value="Unassembled WGS sequence"/>
</dbReference>
<feature type="domain" description="BED-type" evidence="6">
    <location>
        <begin position="4"/>
        <end position="54"/>
    </location>
</feature>
<keyword evidence="8" id="KW-1185">Reference proteome</keyword>
<gene>
    <name evidence="7" type="ORF">PLEPLA_LOCUS43737</name>
</gene>
<reference evidence="7" key="1">
    <citation type="submission" date="2020-03" db="EMBL/GenBank/DDBJ databases">
        <authorList>
            <person name="Weist P."/>
        </authorList>
    </citation>
    <scope>NUCLEOTIDE SEQUENCE</scope>
</reference>
<keyword evidence="1" id="KW-0479">Metal-binding</keyword>
<keyword evidence="2 4" id="KW-0863">Zinc-finger</keyword>
<evidence type="ECO:0000313" key="8">
    <source>
        <dbReference type="Proteomes" id="UP001153269"/>
    </source>
</evidence>
<dbReference type="SMART" id="SM00614">
    <property type="entry name" value="ZnF_BED"/>
    <property type="match status" value="1"/>
</dbReference>
<sequence>MPKAKRSKVWLCFAPKDRNNATCSKCNKAIASKGGNTSNLMKHLATHNVFLKAKACTVFECLRERECEPMPSTSAVSVGLPAPGDEETGPNPEKGDTDDDNSSLTSGS</sequence>
<evidence type="ECO:0000256" key="1">
    <source>
        <dbReference type="ARBA" id="ARBA00022723"/>
    </source>
</evidence>